<accession>A0ACB7HLU3</accession>
<proteinExistence type="predicted"/>
<protein>
    <submittedName>
        <fullName evidence="1">Uncharacterized protein</fullName>
    </submittedName>
</protein>
<reference evidence="2" key="1">
    <citation type="journal article" date="2016" name="Nat. Biotechnol.">
        <title>Sequencing wild and cultivated cassava and related species reveals extensive interspecific hybridization and genetic diversity.</title>
        <authorList>
            <person name="Bredeson J.V."/>
            <person name="Lyons J.B."/>
            <person name="Prochnik S.E."/>
            <person name="Wu G.A."/>
            <person name="Ha C.M."/>
            <person name="Edsinger-Gonzales E."/>
            <person name="Grimwood J."/>
            <person name="Schmutz J."/>
            <person name="Rabbi I.Y."/>
            <person name="Egesi C."/>
            <person name="Nauluvula P."/>
            <person name="Lebot V."/>
            <person name="Ndunguru J."/>
            <person name="Mkamilo G."/>
            <person name="Bart R.S."/>
            <person name="Setter T.L."/>
            <person name="Gleadow R.M."/>
            <person name="Kulakow P."/>
            <person name="Ferguson M.E."/>
            <person name="Rounsley S."/>
            <person name="Rokhsar D.S."/>
        </authorList>
    </citation>
    <scope>NUCLEOTIDE SEQUENCE [LARGE SCALE GENOMIC DNA]</scope>
    <source>
        <strain evidence="2">cv. AM560-2</strain>
    </source>
</reference>
<organism evidence="1 2">
    <name type="scientific">Manihot esculenta</name>
    <name type="common">Cassava</name>
    <name type="synonym">Jatropha manihot</name>
    <dbReference type="NCBI Taxonomy" id="3983"/>
    <lineage>
        <taxon>Eukaryota</taxon>
        <taxon>Viridiplantae</taxon>
        <taxon>Streptophyta</taxon>
        <taxon>Embryophyta</taxon>
        <taxon>Tracheophyta</taxon>
        <taxon>Spermatophyta</taxon>
        <taxon>Magnoliopsida</taxon>
        <taxon>eudicotyledons</taxon>
        <taxon>Gunneridae</taxon>
        <taxon>Pentapetalae</taxon>
        <taxon>rosids</taxon>
        <taxon>fabids</taxon>
        <taxon>Malpighiales</taxon>
        <taxon>Euphorbiaceae</taxon>
        <taxon>Crotonoideae</taxon>
        <taxon>Manihoteae</taxon>
        <taxon>Manihot</taxon>
    </lineage>
</organism>
<sequence length="207" mass="23232">MAYQFPSPYLFFTLCPYVLFILLGAVPFPTDVPCLKALGVSGVVTLNEPYETLVPTSLYHNIPPMERQYMFTERLVGGAVQQLFSLTLLNTGTTPGAAYGYVRSIRPRVLLASSQWRVEVAPSTFFSSEQFEVLDVNFSASRICRRGYNSILFRYFMLLTGLSPLSPSLHCFFPLKKKPFSSLERDLTKTDFAWIIVAQISGRASNA</sequence>
<evidence type="ECO:0000313" key="2">
    <source>
        <dbReference type="Proteomes" id="UP000091857"/>
    </source>
</evidence>
<dbReference type="EMBL" id="CM004391">
    <property type="protein sequence ID" value="KAG8653719.1"/>
    <property type="molecule type" value="Genomic_DNA"/>
</dbReference>
<evidence type="ECO:0000313" key="1">
    <source>
        <dbReference type="EMBL" id="KAG8653719.1"/>
    </source>
</evidence>
<comment type="caution">
    <text evidence="1">The sequence shown here is derived from an EMBL/GenBank/DDBJ whole genome shotgun (WGS) entry which is preliminary data.</text>
</comment>
<gene>
    <name evidence="1" type="ORF">MANES_05G053202v8</name>
</gene>
<keyword evidence="2" id="KW-1185">Reference proteome</keyword>
<dbReference type="Proteomes" id="UP000091857">
    <property type="component" value="Chromosome 5"/>
</dbReference>
<name>A0ACB7HLU3_MANES</name>